<dbReference type="EMBL" id="HACM01000175">
    <property type="protein sequence ID" value="CRZ00617.1"/>
    <property type="molecule type" value="Transcribed_RNA"/>
</dbReference>
<organism evidence="2">
    <name type="scientific">Spongospora subterranea</name>
    <dbReference type="NCBI Taxonomy" id="70186"/>
    <lineage>
        <taxon>Eukaryota</taxon>
        <taxon>Sar</taxon>
        <taxon>Rhizaria</taxon>
        <taxon>Endomyxa</taxon>
        <taxon>Phytomyxea</taxon>
        <taxon>Plasmodiophorida</taxon>
        <taxon>Plasmodiophoridae</taxon>
        <taxon>Spongospora</taxon>
    </lineage>
</organism>
<dbReference type="PANTHER" id="PTHR44394">
    <property type="entry name" value="BETA-ALANINE-ACTIVATING ENZYME"/>
    <property type="match status" value="1"/>
</dbReference>
<evidence type="ECO:0000313" key="2">
    <source>
        <dbReference type="EMBL" id="CRZ00617.1"/>
    </source>
</evidence>
<dbReference type="GO" id="GO:0043041">
    <property type="term" value="P:amino acid activation for nonribosomal peptide biosynthetic process"/>
    <property type="evidence" value="ECO:0007669"/>
    <property type="project" value="TreeGrafter"/>
</dbReference>
<feature type="non-terminal residue" evidence="2">
    <location>
        <position position="1"/>
    </location>
</feature>
<feature type="domain" description="AMP-dependent synthetase/ligase" evidence="1">
    <location>
        <begin position="34"/>
        <end position="210"/>
    </location>
</feature>
<dbReference type="InterPro" id="IPR042099">
    <property type="entry name" value="ANL_N_sf"/>
</dbReference>
<reference evidence="2" key="1">
    <citation type="submission" date="2015-04" db="EMBL/GenBank/DDBJ databases">
        <title>The genome sequence of the plant pathogenic Rhizarian Plasmodiophora brassicae reveals insights in its biotrophic life cycle and the origin of chitin synthesis.</title>
        <authorList>
            <person name="Schwelm A."/>
            <person name="Fogelqvist J."/>
            <person name="Knaust A."/>
            <person name="Julke S."/>
            <person name="Lilja T."/>
            <person name="Dhandapani V."/>
            <person name="Bonilla-Rosso G."/>
            <person name="Karlsson M."/>
            <person name="Shevchenko A."/>
            <person name="Choi S.R."/>
            <person name="Kim H.G."/>
            <person name="Park J.Y."/>
            <person name="Lim Y.P."/>
            <person name="Ludwig-Muller J."/>
            <person name="Dixelius C."/>
        </authorList>
    </citation>
    <scope>NUCLEOTIDE SEQUENCE</scope>
    <source>
        <tissue evidence="2">Potato root galls</tissue>
    </source>
</reference>
<sequence>PAEISVPVAIISIQDGALDIDLPDQRHKRGRMSSVDPDICCRLHTSGSCSGVGAAVSIAWSGVHNRFQWMWESYPFLPDDRMIWTTPLSFIDSLWQVYGAILYQVPLVIIPPDRVANISDLSGVLLDHLVTHLVSIPSVLRALLQLHWRHDQHALPPIRFMVLSAEPLDNLLAMALRHLYPSAHLLNLYGCTEASGDSTYFQWSSQSLVPPHIIDDIQSLRPYCQWDVVSSNICPIGYPIPGNIVSLTAEGELIINSVQVASRRPHPTGDIVHRDAQGRLI</sequence>
<name>A0A0H5QG96_9EUKA</name>
<protein>
    <recommendedName>
        <fullName evidence="1">AMP-dependent synthetase/ligase domain-containing protein</fullName>
    </recommendedName>
</protein>
<dbReference type="InterPro" id="IPR052091">
    <property type="entry name" value="Beta-ala_Activ/Resist"/>
</dbReference>
<dbReference type="Pfam" id="PF00501">
    <property type="entry name" value="AMP-binding"/>
    <property type="match status" value="1"/>
</dbReference>
<proteinExistence type="predicted"/>
<dbReference type="PANTHER" id="PTHR44394:SF1">
    <property type="entry name" value="BETA-ALANINE-ACTIVATING ENZYME"/>
    <property type="match status" value="1"/>
</dbReference>
<accession>A0A0H5QG96</accession>
<feature type="non-terminal residue" evidence="2">
    <location>
        <position position="281"/>
    </location>
</feature>
<dbReference type="SUPFAM" id="SSF56801">
    <property type="entry name" value="Acetyl-CoA synthetase-like"/>
    <property type="match status" value="1"/>
</dbReference>
<dbReference type="InterPro" id="IPR000873">
    <property type="entry name" value="AMP-dep_synth/lig_dom"/>
</dbReference>
<evidence type="ECO:0000259" key="1">
    <source>
        <dbReference type="Pfam" id="PF00501"/>
    </source>
</evidence>
<dbReference type="Gene3D" id="3.40.50.12780">
    <property type="entry name" value="N-terminal domain of ligase-like"/>
    <property type="match status" value="1"/>
</dbReference>
<dbReference type="AlphaFoldDB" id="A0A0H5QG96"/>